<dbReference type="Proteomes" id="UP000018888">
    <property type="component" value="Unassembled WGS sequence"/>
</dbReference>
<comment type="caution">
    <text evidence="2">The sequence shown here is derived from an EMBL/GenBank/DDBJ whole genome shotgun (WGS) entry which is preliminary data.</text>
</comment>
<evidence type="ECO:0000313" key="2">
    <source>
        <dbReference type="EMBL" id="POG72271.1"/>
    </source>
</evidence>
<feature type="non-terminal residue" evidence="2">
    <location>
        <position position="51"/>
    </location>
</feature>
<reference evidence="2 3" key="2">
    <citation type="journal article" date="2018" name="New Phytol.">
        <title>High intraspecific genome diversity in the model arbuscular mycorrhizal symbiont Rhizophagus irregularis.</title>
        <authorList>
            <person name="Chen E.C.H."/>
            <person name="Morin E."/>
            <person name="Beaudet D."/>
            <person name="Noel J."/>
            <person name="Yildirir G."/>
            <person name="Ndikumana S."/>
            <person name="Charron P."/>
            <person name="St-Onge C."/>
            <person name="Giorgi J."/>
            <person name="Kruger M."/>
            <person name="Marton T."/>
            <person name="Ropars J."/>
            <person name="Grigoriev I.V."/>
            <person name="Hainaut M."/>
            <person name="Henrissat B."/>
            <person name="Roux C."/>
            <person name="Martin F."/>
            <person name="Corradi N."/>
        </authorList>
    </citation>
    <scope>NUCLEOTIDE SEQUENCE [LARGE SCALE GENOMIC DNA]</scope>
    <source>
        <strain evidence="2 3">DAOM 197198</strain>
    </source>
</reference>
<protein>
    <submittedName>
        <fullName evidence="2">Uncharacterized protein</fullName>
    </submittedName>
</protein>
<accession>A0A2P4Q3N0</accession>
<feature type="transmembrane region" description="Helical" evidence="1">
    <location>
        <begin position="6"/>
        <end position="25"/>
    </location>
</feature>
<name>A0A2P4Q3N0_RHIID</name>
<keyword evidence="3" id="KW-1185">Reference proteome</keyword>
<keyword evidence="1" id="KW-0472">Membrane</keyword>
<sequence length="51" mass="6288">MQCEQNILTFTLWAYVFLLFIGNFIKRFIFSKKKCSTWRFSKLFIYLLLLL</sequence>
<dbReference type="AlphaFoldDB" id="A0A2P4Q3N0"/>
<organism evidence="2 3">
    <name type="scientific">Rhizophagus irregularis (strain DAOM 181602 / DAOM 197198 / MUCL 43194)</name>
    <name type="common">Arbuscular mycorrhizal fungus</name>
    <name type="synonym">Glomus intraradices</name>
    <dbReference type="NCBI Taxonomy" id="747089"/>
    <lineage>
        <taxon>Eukaryota</taxon>
        <taxon>Fungi</taxon>
        <taxon>Fungi incertae sedis</taxon>
        <taxon>Mucoromycota</taxon>
        <taxon>Glomeromycotina</taxon>
        <taxon>Glomeromycetes</taxon>
        <taxon>Glomerales</taxon>
        <taxon>Glomeraceae</taxon>
        <taxon>Rhizophagus</taxon>
    </lineage>
</organism>
<keyword evidence="1" id="KW-1133">Transmembrane helix</keyword>
<reference evidence="2 3" key="1">
    <citation type="journal article" date="2013" name="Proc. Natl. Acad. Sci. U.S.A.">
        <title>Genome of an arbuscular mycorrhizal fungus provides insight into the oldest plant symbiosis.</title>
        <authorList>
            <person name="Tisserant E."/>
            <person name="Malbreil M."/>
            <person name="Kuo A."/>
            <person name="Kohler A."/>
            <person name="Symeonidi A."/>
            <person name="Balestrini R."/>
            <person name="Charron P."/>
            <person name="Duensing N."/>
            <person name="Frei Dit Frey N."/>
            <person name="Gianinazzi-Pearson V."/>
            <person name="Gilbert L.B."/>
            <person name="Handa Y."/>
            <person name="Herr J.R."/>
            <person name="Hijri M."/>
            <person name="Koul R."/>
            <person name="Kawaguchi M."/>
            <person name="Krajinski F."/>
            <person name="Lammers P.J."/>
            <person name="Masclaux F.G."/>
            <person name="Murat C."/>
            <person name="Morin E."/>
            <person name="Ndikumana S."/>
            <person name="Pagni M."/>
            <person name="Petitpierre D."/>
            <person name="Requena N."/>
            <person name="Rosikiewicz P."/>
            <person name="Riley R."/>
            <person name="Saito K."/>
            <person name="San Clemente H."/>
            <person name="Shapiro H."/>
            <person name="van Tuinen D."/>
            <person name="Becard G."/>
            <person name="Bonfante P."/>
            <person name="Paszkowski U."/>
            <person name="Shachar-Hill Y.Y."/>
            <person name="Tuskan G.A."/>
            <person name="Young P.W."/>
            <person name="Sanders I.R."/>
            <person name="Henrissat B."/>
            <person name="Rensing S.A."/>
            <person name="Grigoriev I.V."/>
            <person name="Corradi N."/>
            <person name="Roux C."/>
            <person name="Martin F."/>
        </authorList>
    </citation>
    <scope>NUCLEOTIDE SEQUENCE [LARGE SCALE GENOMIC DNA]</scope>
    <source>
        <strain evidence="2 3">DAOM 197198</strain>
    </source>
</reference>
<keyword evidence="1" id="KW-0812">Transmembrane</keyword>
<gene>
    <name evidence="2" type="ORF">GLOIN_2v1598067</name>
</gene>
<evidence type="ECO:0000256" key="1">
    <source>
        <dbReference type="SAM" id="Phobius"/>
    </source>
</evidence>
<proteinExistence type="predicted"/>
<dbReference type="EMBL" id="AUPC02000098">
    <property type="protein sequence ID" value="POG72271.1"/>
    <property type="molecule type" value="Genomic_DNA"/>
</dbReference>
<evidence type="ECO:0000313" key="3">
    <source>
        <dbReference type="Proteomes" id="UP000018888"/>
    </source>
</evidence>